<proteinExistence type="predicted"/>
<protein>
    <submittedName>
        <fullName evidence="7">Uncharacterized protein</fullName>
    </submittedName>
</protein>
<dbReference type="GO" id="GO:0005634">
    <property type="term" value="C:nucleus"/>
    <property type="evidence" value="ECO:0007669"/>
    <property type="project" value="UniProtKB-SubCell"/>
</dbReference>
<evidence type="ECO:0000313" key="7">
    <source>
        <dbReference type="EMBL" id="PKI77600.1"/>
    </source>
</evidence>
<name>A0A2I0LAB9_PUNGR</name>
<keyword evidence="6" id="KW-0539">Nucleus</keyword>
<dbReference type="GO" id="GO:0000976">
    <property type="term" value="F:transcription cis-regulatory region binding"/>
    <property type="evidence" value="ECO:0007669"/>
    <property type="project" value="TreeGrafter"/>
</dbReference>
<dbReference type="PROSITE" id="PS50090">
    <property type="entry name" value="MYB_LIKE"/>
    <property type="match status" value="1"/>
</dbReference>
<organism evidence="7 8">
    <name type="scientific">Punica granatum</name>
    <name type="common">Pomegranate</name>
    <dbReference type="NCBI Taxonomy" id="22663"/>
    <lineage>
        <taxon>Eukaryota</taxon>
        <taxon>Viridiplantae</taxon>
        <taxon>Streptophyta</taxon>
        <taxon>Embryophyta</taxon>
        <taxon>Tracheophyta</taxon>
        <taxon>Spermatophyta</taxon>
        <taxon>Magnoliopsida</taxon>
        <taxon>eudicotyledons</taxon>
        <taxon>Gunneridae</taxon>
        <taxon>Pentapetalae</taxon>
        <taxon>rosids</taxon>
        <taxon>malvids</taxon>
        <taxon>Myrtales</taxon>
        <taxon>Lythraceae</taxon>
        <taxon>Punica</taxon>
    </lineage>
</organism>
<comment type="caution">
    <text evidence="7">The sequence shown here is derived from an EMBL/GenBank/DDBJ whole genome shotgun (WGS) entry which is preliminary data.</text>
</comment>
<evidence type="ECO:0000256" key="2">
    <source>
        <dbReference type="ARBA" id="ARBA00023015"/>
    </source>
</evidence>
<dbReference type="InterPro" id="IPR044822">
    <property type="entry name" value="Myb_DNA-bind_4"/>
</dbReference>
<keyword evidence="8" id="KW-1185">Reference proteome</keyword>
<dbReference type="Gene3D" id="1.10.10.60">
    <property type="entry name" value="Homeodomain-like"/>
    <property type="match status" value="1"/>
</dbReference>
<dbReference type="InterPro" id="IPR001005">
    <property type="entry name" value="SANT/Myb"/>
</dbReference>
<evidence type="ECO:0000256" key="6">
    <source>
        <dbReference type="ARBA" id="ARBA00023242"/>
    </source>
</evidence>
<evidence type="ECO:0000256" key="4">
    <source>
        <dbReference type="ARBA" id="ARBA00023125"/>
    </source>
</evidence>
<keyword evidence="2" id="KW-0805">Transcription regulation</keyword>
<reference evidence="7 8" key="1">
    <citation type="submission" date="2017-11" db="EMBL/GenBank/DDBJ databases">
        <title>De-novo sequencing of pomegranate (Punica granatum L.) genome.</title>
        <authorList>
            <person name="Akparov Z."/>
            <person name="Amiraslanov A."/>
            <person name="Hajiyeva S."/>
            <person name="Abbasov M."/>
            <person name="Kaur K."/>
            <person name="Hamwieh A."/>
            <person name="Solovyev V."/>
            <person name="Salamov A."/>
            <person name="Braich B."/>
            <person name="Kosarev P."/>
            <person name="Mahmoud A."/>
            <person name="Hajiyev E."/>
            <person name="Babayeva S."/>
            <person name="Izzatullayeva V."/>
            <person name="Mammadov A."/>
            <person name="Mammadov A."/>
            <person name="Sharifova S."/>
            <person name="Ojaghi J."/>
            <person name="Eynullazada K."/>
            <person name="Bayramov B."/>
            <person name="Abdulazimova A."/>
            <person name="Shahmuradov I."/>
        </authorList>
    </citation>
    <scope>NUCLEOTIDE SEQUENCE [LARGE SCALE GENOMIC DNA]</scope>
    <source>
        <strain evidence="8">cv. AG2017</strain>
        <tissue evidence="7">Leaf</tissue>
    </source>
</reference>
<dbReference type="OrthoDB" id="691673at2759"/>
<dbReference type="GeneID" id="116201059"/>
<dbReference type="Proteomes" id="UP000233551">
    <property type="component" value="Unassembled WGS sequence"/>
</dbReference>
<keyword evidence="4" id="KW-0238">DNA-binding</keyword>
<keyword evidence="3" id="KW-0175">Coiled coil</keyword>
<comment type="subcellular location">
    <subcellularLocation>
        <location evidence="1">Nucleus</location>
    </subcellularLocation>
</comment>
<evidence type="ECO:0000256" key="1">
    <source>
        <dbReference type="ARBA" id="ARBA00004123"/>
    </source>
</evidence>
<dbReference type="STRING" id="22663.A0A2I0LAB9"/>
<sequence length="418" mass="47402">MEDVEDDARYPSNPRGGNQQSGYGSSAITHKLPARSDPYSRPIGNQYLGNGDDDEDDEDDEEELGDENDVENHQNNGLREGANDLDDEEDEDELDEDEDDDDDEDDDNPGSQKNFGGSAGDSERRTKKRKLKSLVSSYEFAPRVPASQPEPLVAAALPSAPKSSFGGRNSLTDWTETETFVLLDAWGDRFLQHGRKSLRSEEWQEVAEKVSEVSKIERTDAQCRNRLDTLKKKYKKEKLKLADEGGSAPIKWVYFKKMDALMSSPPQKQSSVAGLSCGVDSGEYVFTNPRVYLNRANGMDEMRDSPGNSEFSNRDEEDDDDSEGLPPKKRRSRRESNEGSSFKLLADSIFKFSDIYEKIENRKSQQMVEIEKMRMEFQRELEVQRRQIMERAHAEIAKIMEYDDEDNDQDHSGQNASG</sequence>
<dbReference type="PANTHER" id="PTHR31307">
    <property type="entry name" value="TRIHELIX TRANSCRIPTION FACTOR ASIL2"/>
    <property type="match status" value="1"/>
</dbReference>
<evidence type="ECO:0000256" key="5">
    <source>
        <dbReference type="ARBA" id="ARBA00023163"/>
    </source>
</evidence>
<keyword evidence="5" id="KW-0804">Transcription</keyword>
<dbReference type="Pfam" id="PF13837">
    <property type="entry name" value="Myb_DNA-bind_4"/>
    <property type="match status" value="1"/>
</dbReference>
<gene>
    <name evidence="7" type="ORF">CRG98_002002</name>
</gene>
<dbReference type="AlphaFoldDB" id="A0A2I0LAB9"/>
<dbReference type="EMBL" id="PGOL01000087">
    <property type="protein sequence ID" value="PKI77600.1"/>
    <property type="molecule type" value="Genomic_DNA"/>
</dbReference>
<evidence type="ECO:0000256" key="3">
    <source>
        <dbReference type="ARBA" id="ARBA00023054"/>
    </source>
</evidence>
<dbReference type="FunFam" id="1.10.10.60:FF:000104">
    <property type="entry name" value="trihelix transcription factor ASIL2"/>
    <property type="match status" value="1"/>
</dbReference>
<evidence type="ECO:0000313" key="8">
    <source>
        <dbReference type="Proteomes" id="UP000233551"/>
    </source>
</evidence>
<accession>A0A2I0LAB9</accession>
<dbReference type="PANTHER" id="PTHR31307:SF6">
    <property type="entry name" value="OS01G0718900 PROTEIN"/>
    <property type="match status" value="1"/>
</dbReference>
<dbReference type="InterPro" id="IPR044823">
    <property type="entry name" value="ASIL1/2-like"/>
</dbReference>